<evidence type="ECO:0000313" key="1">
    <source>
        <dbReference type="EMBL" id="KAL0116935.1"/>
    </source>
</evidence>
<dbReference type="Proteomes" id="UP001430953">
    <property type="component" value="Unassembled WGS sequence"/>
</dbReference>
<organism evidence="1 2">
    <name type="scientific">Cardiocondyla obscurior</name>
    <dbReference type="NCBI Taxonomy" id="286306"/>
    <lineage>
        <taxon>Eukaryota</taxon>
        <taxon>Metazoa</taxon>
        <taxon>Ecdysozoa</taxon>
        <taxon>Arthropoda</taxon>
        <taxon>Hexapoda</taxon>
        <taxon>Insecta</taxon>
        <taxon>Pterygota</taxon>
        <taxon>Neoptera</taxon>
        <taxon>Endopterygota</taxon>
        <taxon>Hymenoptera</taxon>
        <taxon>Apocrita</taxon>
        <taxon>Aculeata</taxon>
        <taxon>Formicoidea</taxon>
        <taxon>Formicidae</taxon>
        <taxon>Myrmicinae</taxon>
        <taxon>Cardiocondyla</taxon>
    </lineage>
</organism>
<accession>A0AAW2FP78</accession>
<dbReference type="EMBL" id="JADYXP020000009">
    <property type="protein sequence ID" value="KAL0116935.1"/>
    <property type="molecule type" value="Genomic_DNA"/>
</dbReference>
<keyword evidence="2" id="KW-1185">Reference proteome</keyword>
<sequence>MYIRIHQRSNIIINRFCYFDLSRSFPRQRNNSAFLDFSMNAAETAEADPPRHL</sequence>
<evidence type="ECO:0000313" key="2">
    <source>
        <dbReference type="Proteomes" id="UP001430953"/>
    </source>
</evidence>
<protein>
    <submittedName>
        <fullName evidence="1">Uncharacterized protein</fullName>
    </submittedName>
</protein>
<reference evidence="1 2" key="1">
    <citation type="submission" date="2023-03" db="EMBL/GenBank/DDBJ databases">
        <title>High recombination rates correlate with genetic variation in Cardiocondyla obscurior ants.</title>
        <authorList>
            <person name="Errbii M."/>
        </authorList>
    </citation>
    <scope>NUCLEOTIDE SEQUENCE [LARGE SCALE GENOMIC DNA]</scope>
    <source>
        <strain evidence="1">Alpha-2009</strain>
        <tissue evidence="1">Whole body</tissue>
    </source>
</reference>
<comment type="caution">
    <text evidence="1">The sequence shown here is derived from an EMBL/GenBank/DDBJ whole genome shotgun (WGS) entry which is preliminary data.</text>
</comment>
<proteinExistence type="predicted"/>
<name>A0AAW2FP78_9HYME</name>
<gene>
    <name evidence="1" type="ORF">PUN28_010073</name>
</gene>
<dbReference type="AlphaFoldDB" id="A0AAW2FP78"/>